<name>A0A835YJD0_9CHLO</name>
<keyword evidence="5" id="KW-1185">Reference proteome</keyword>
<dbReference type="Gene3D" id="1.10.238.10">
    <property type="entry name" value="EF-hand"/>
    <property type="match status" value="1"/>
</dbReference>
<dbReference type="Proteomes" id="UP000612055">
    <property type="component" value="Unassembled WGS sequence"/>
</dbReference>
<feature type="compositionally biased region" description="Low complexity" evidence="2">
    <location>
        <begin position="49"/>
        <end position="61"/>
    </location>
</feature>
<evidence type="ECO:0000313" key="4">
    <source>
        <dbReference type="EMBL" id="KAG2502026.1"/>
    </source>
</evidence>
<dbReference type="GO" id="GO:0005509">
    <property type="term" value="F:calcium ion binding"/>
    <property type="evidence" value="ECO:0007669"/>
    <property type="project" value="InterPro"/>
</dbReference>
<evidence type="ECO:0000256" key="1">
    <source>
        <dbReference type="ARBA" id="ARBA00022837"/>
    </source>
</evidence>
<dbReference type="PROSITE" id="PS50222">
    <property type="entry name" value="EF_HAND_2"/>
    <property type="match status" value="1"/>
</dbReference>
<dbReference type="InterPro" id="IPR002048">
    <property type="entry name" value="EF_hand_dom"/>
</dbReference>
<dbReference type="PROSITE" id="PS00018">
    <property type="entry name" value="EF_HAND_1"/>
    <property type="match status" value="1"/>
</dbReference>
<feature type="region of interest" description="Disordered" evidence="2">
    <location>
        <begin position="43"/>
        <end position="67"/>
    </location>
</feature>
<dbReference type="SUPFAM" id="SSF47473">
    <property type="entry name" value="EF-hand"/>
    <property type="match status" value="1"/>
</dbReference>
<evidence type="ECO:0000256" key="2">
    <source>
        <dbReference type="SAM" id="MobiDB-lite"/>
    </source>
</evidence>
<feature type="domain" description="EF-hand" evidence="3">
    <location>
        <begin position="151"/>
        <end position="186"/>
    </location>
</feature>
<evidence type="ECO:0000313" key="5">
    <source>
        <dbReference type="Proteomes" id="UP000612055"/>
    </source>
</evidence>
<dbReference type="EMBL" id="JAEHOE010000001">
    <property type="protein sequence ID" value="KAG2502026.1"/>
    <property type="molecule type" value="Genomic_DNA"/>
</dbReference>
<dbReference type="OrthoDB" id="528303at2759"/>
<proteinExistence type="predicted"/>
<keyword evidence="1" id="KW-0106">Calcium</keyword>
<gene>
    <name evidence="4" type="ORF">HYH03_000520</name>
</gene>
<sequence length="188" mass="20304">MTFGDAITTAIRGHTGLHYVPSFNDFVSSANDDMERIELDRESGRDQFPAQGPAAPAGAKGLPSNKADDLPGLTSVLGMDLHKVNRANVGPGTGRVDWVYDNARGGSRAPTVWQYIVASKGEGEPLPTFEQMAQNRQNTIGAGELQKHFNVSPAQAHAMVAEADRDNDNRISKQEFLDIIETINEVSA</sequence>
<evidence type="ECO:0000259" key="3">
    <source>
        <dbReference type="PROSITE" id="PS50222"/>
    </source>
</evidence>
<protein>
    <recommendedName>
        <fullName evidence="3">EF-hand domain-containing protein</fullName>
    </recommendedName>
</protein>
<comment type="caution">
    <text evidence="4">The sequence shown here is derived from an EMBL/GenBank/DDBJ whole genome shotgun (WGS) entry which is preliminary data.</text>
</comment>
<dbReference type="AlphaFoldDB" id="A0A835YJD0"/>
<reference evidence="4" key="1">
    <citation type="journal article" date="2020" name="bioRxiv">
        <title>Comparative genomics of Chlamydomonas.</title>
        <authorList>
            <person name="Craig R.J."/>
            <person name="Hasan A.R."/>
            <person name="Ness R.W."/>
            <person name="Keightley P.D."/>
        </authorList>
    </citation>
    <scope>NUCLEOTIDE SEQUENCE</scope>
    <source>
        <strain evidence="4">CCAP 11/70</strain>
    </source>
</reference>
<dbReference type="InterPro" id="IPR018247">
    <property type="entry name" value="EF_Hand_1_Ca_BS"/>
</dbReference>
<dbReference type="InterPro" id="IPR011992">
    <property type="entry name" value="EF-hand-dom_pair"/>
</dbReference>
<accession>A0A835YJD0</accession>
<organism evidence="4 5">
    <name type="scientific">Edaphochlamys debaryana</name>
    <dbReference type="NCBI Taxonomy" id="47281"/>
    <lineage>
        <taxon>Eukaryota</taxon>
        <taxon>Viridiplantae</taxon>
        <taxon>Chlorophyta</taxon>
        <taxon>core chlorophytes</taxon>
        <taxon>Chlorophyceae</taxon>
        <taxon>CS clade</taxon>
        <taxon>Chlamydomonadales</taxon>
        <taxon>Chlamydomonadales incertae sedis</taxon>
        <taxon>Edaphochlamys</taxon>
    </lineage>
</organism>